<proteinExistence type="predicted"/>
<evidence type="ECO:0000313" key="1">
    <source>
        <dbReference type="EMBL" id="KAJ4927086.1"/>
    </source>
</evidence>
<evidence type="ECO:0000313" key="2">
    <source>
        <dbReference type="Proteomes" id="UP001219934"/>
    </source>
</evidence>
<name>A0AAD6FA38_9TELE</name>
<organism evidence="1 2">
    <name type="scientific">Pogonophryne albipinna</name>
    <dbReference type="NCBI Taxonomy" id="1090488"/>
    <lineage>
        <taxon>Eukaryota</taxon>
        <taxon>Metazoa</taxon>
        <taxon>Chordata</taxon>
        <taxon>Craniata</taxon>
        <taxon>Vertebrata</taxon>
        <taxon>Euteleostomi</taxon>
        <taxon>Actinopterygii</taxon>
        <taxon>Neopterygii</taxon>
        <taxon>Teleostei</taxon>
        <taxon>Neoteleostei</taxon>
        <taxon>Acanthomorphata</taxon>
        <taxon>Eupercaria</taxon>
        <taxon>Perciformes</taxon>
        <taxon>Notothenioidei</taxon>
        <taxon>Pogonophryne</taxon>
    </lineage>
</organism>
<reference evidence="1" key="1">
    <citation type="submission" date="2022-11" db="EMBL/GenBank/DDBJ databases">
        <title>Chromosome-level genome of Pogonophryne albipinna.</title>
        <authorList>
            <person name="Jo E."/>
        </authorList>
    </citation>
    <scope>NUCLEOTIDE SEQUENCE</scope>
    <source>
        <strain evidence="1">SGF0006</strain>
        <tissue evidence="1">Muscle</tissue>
    </source>
</reference>
<comment type="caution">
    <text evidence="1">The sequence shown here is derived from an EMBL/GenBank/DDBJ whole genome shotgun (WGS) entry which is preliminary data.</text>
</comment>
<dbReference type="EMBL" id="JAPTMU010000019">
    <property type="protein sequence ID" value="KAJ4927086.1"/>
    <property type="molecule type" value="Genomic_DNA"/>
</dbReference>
<dbReference type="Proteomes" id="UP001219934">
    <property type="component" value="Unassembled WGS sequence"/>
</dbReference>
<dbReference type="AlphaFoldDB" id="A0AAD6FA38"/>
<sequence>MWKHMTHLKDTSGFHPCDFSETLGALAFQQGAGDGSDNTRHPALPLLLSRFEPAPAVVFKRLSVGARDPILDPSHGLG</sequence>
<protein>
    <submittedName>
        <fullName evidence="1">Uncharacterized protein</fullName>
    </submittedName>
</protein>
<keyword evidence="2" id="KW-1185">Reference proteome</keyword>
<gene>
    <name evidence="1" type="ORF">JOQ06_014823</name>
</gene>
<accession>A0AAD6FA38</accession>